<dbReference type="InterPro" id="IPR052953">
    <property type="entry name" value="Ser-rich/MCO-related"/>
</dbReference>
<organism evidence="6 7">
    <name type="scientific">Amylocarpus encephaloides</name>
    <dbReference type="NCBI Taxonomy" id="45428"/>
    <lineage>
        <taxon>Eukaryota</taxon>
        <taxon>Fungi</taxon>
        <taxon>Dikarya</taxon>
        <taxon>Ascomycota</taxon>
        <taxon>Pezizomycotina</taxon>
        <taxon>Leotiomycetes</taxon>
        <taxon>Helotiales</taxon>
        <taxon>Helotiales incertae sedis</taxon>
        <taxon>Amylocarpus</taxon>
    </lineage>
</organism>
<evidence type="ECO:0000313" key="7">
    <source>
        <dbReference type="Proteomes" id="UP000824998"/>
    </source>
</evidence>
<keyword evidence="4" id="KW-0732">Signal</keyword>
<protein>
    <submittedName>
        <fullName evidence="6">Cupredoxin</fullName>
    </submittedName>
</protein>
<feature type="compositionally biased region" description="Low complexity" evidence="3">
    <location>
        <begin position="155"/>
        <end position="181"/>
    </location>
</feature>
<dbReference type="InterPro" id="IPR008972">
    <property type="entry name" value="Cupredoxin"/>
</dbReference>
<comment type="caution">
    <text evidence="6">The sequence shown here is derived from an EMBL/GenBank/DDBJ whole genome shotgun (WGS) entry which is preliminary data.</text>
</comment>
<dbReference type="GO" id="GO:0005507">
    <property type="term" value="F:copper ion binding"/>
    <property type="evidence" value="ECO:0007669"/>
    <property type="project" value="InterPro"/>
</dbReference>
<keyword evidence="7" id="KW-1185">Reference proteome</keyword>
<proteinExistence type="predicted"/>
<gene>
    <name evidence="6" type="ORF">BJ875DRAFT_150365</name>
</gene>
<dbReference type="GO" id="GO:0009055">
    <property type="term" value="F:electron transfer activity"/>
    <property type="evidence" value="ECO:0007669"/>
    <property type="project" value="InterPro"/>
</dbReference>
<dbReference type="SUPFAM" id="SSF49503">
    <property type="entry name" value="Cupredoxins"/>
    <property type="match status" value="1"/>
</dbReference>
<dbReference type="OrthoDB" id="5415867at2759"/>
<dbReference type="InterPro" id="IPR000923">
    <property type="entry name" value="BlueCu_1"/>
</dbReference>
<keyword evidence="2" id="KW-0186">Copper</keyword>
<dbReference type="AlphaFoldDB" id="A0A9P8C243"/>
<keyword evidence="1" id="KW-0479">Metal-binding</keyword>
<dbReference type="Proteomes" id="UP000824998">
    <property type="component" value="Unassembled WGS sequence"/>
</dbReference>
<feature type="signal peptide" evidence="4">
    <location>
        <begin position="1"/>
        <end position="18"/>
    </location>
</feature>
<evidence type="ECO:0000256" key="4">
    <source>
        <dbReference type="SAM" id="SignalP"/>
    </source>
</evidence>
<feature type="region of interest" description="Disordered" evidence="3">
    <location>
        <begin position="148"/>
        <end position="188"/>
    </location>
</feature>
<name>A0A9P8C243_9HELO</name>
<sequence>MQFSRSSLLALIPALVAAETTTVTVGKGGSLTFEPSTAMVPVGGTVEFKFFPMKHSVAQGAFDAPCKPLSADSFWSGGFATSDPAGNATTFSITVKDDKPIYYYCAFPGHCGQGMVGIINPPSDTSMGLEAYIANAMDKDTVASTKVQGGTVNKPGAASSSSAAGNSSSPTSSGSAAPSASGAGGYGSSPPATSSAVAASGASTSGSPVQWGIMVGLSAVGFAFGGLLI</sequence>
<dbReference type="PANTHER" id="PTHR34883:SF15">
    <property type="entry name" value="EXTRACELLULAR SERINE-RICH PROTEIN"/>
    <property type="match status" value="1"/>
</dbReference>
<evidence type="ECO:0000256" key="1">
    <source>
        <dbReference type="ARBA" id="ARBA00022723"/>
    </source>
</evidence>
<evidence type="ECO:0000313" key="6">
    <source>
        <dbReference type="EMBL" id="KAG9230607.1"/>
    </source>
</evidence>
<dbReference type="Gene3D" id="2.60.40.420">
    <property type="entry name" value="Cupredoxins - blue copper proteins"/>
    <property type="match status" value="1"/>
</dbReference>
<feature type="domain" description="Blue (type 1) copper" evidence="5">
    <location>
        <begin position="24"/>
        <end position="119"/>
    </location>
</feature>
<evidence type="ECO:0000256" key="3">
    <source>
        <dbReference type="SAM" id="MobiDB-lite"/>
    </source>
</evidence>
<evidence type="ECO:0000256" key="2">
    <source>
        <dbReference type="ARBA" id="ARBA00023008"/>
    </source>
</evidence>
<dbReference type="PANTHER" id="PTHR34883">
    <property type="entry name" value="SERINE-RICH PROTEIN, PUTATIVE-RELATED-RELATED"/>
    <property type="match status" value="1"/>
</dbReference>
<accession>A0A9P8C243</accession>
<dbReference type="Pfam" id="PF00127">
    <property type="entry name" value="Copper-bind"/>
    <property type="match status" value="1"/>
</dbReference>
<reference evidence="6" key="1">
    <citation type="journal article" date="2021" name="IMA Fungus">
        <title>Genomic characterization of three marine fungi, including Emericellopsis atlantica sp. nov. with signatures of a generalist lifestyle and marine biomass degradation.</title>
        <authorList>
            <person name="Hagestad O.C."/>
            <person name="Hou L."/>
            <person name="Andersen J.H."/>
            <person name="Hansen E.H."/>
            <person name="Altermark B."/>
            <person name="Li C."/>
            <person name="Kuhnert E."/>
            <person name="Cox R.J."/>
            <person name="Crous P.W."/>
            <person name="Spatafora J.W."/>
            <person name="Lail K."/>
            <person name="Amirebrahimi M."/>
            <person name="Lipzen A."/>
            <person name="Pangilinan J."/>
            <person name="Andreopoulos W."/>
            <person name="Hayes R.D."/>
            <person name="Ng V."/>
            <person name="Grigoriev I.V."/>
            <person name="Jackson S.A."/>
            <person name="Sutton T.D.S."/>
            <person name="Dobson A.D.W."/>
            <person name="Rama T."/>
        </authorList>
    </citation>
    <scope>NUCLEOTIDE SEQUENCE</scope>
    <source>
        <strain evidence="6">TRa018bII</strain>
    </source>
</reference>
<dbReference type="EMBL" id="MU251658">
    <property type="protein sequence ID" value="KAG9230607.1"/>
    <property type="molecule type" value="Genomic_DNA"/>
</dbReference>
<dbReference type="CDD" id="cd00920">
    <property type="entry name" value="Cupredoxin"/>
    <property type="match status" value="1"/>
</dbReference>
<evidence type="ECO:0000259" key="5">
    <source>
        <dbReference type="Pfam" id="PF00127"/>
    </source>
</evidence>
<feature type="chain" id="PRO_5040486607" evidence="4">
    <location>
        <begin position="19"/>
        <end position="229"/>
    </location>
</feature>